<comment type="caution">
    <text evidence="7">The sequence shown here is derived from an EMBL/GenBank/DDBJ whole genome shotgun (WGS) entry which is preliminary data.</text>
</comment>
<reference evidence="7 8" key="1">
    <citation type="journal article" date="2024" name="Commun. Biol.">
        <title>Comparative genomic analysis of thermophilic fungi reveals convergent evolutionary adaptations and gene losses.</title>
        <authorList>
            <person name="Steindorff A.S."/>
            <person name="Aguilar-Pontes M.V."/>
            <person name="Robinson A.J."/>
            <person name="Andreopoulos B."/>
            <person name="LaButti K."/>
            <person name="Kuo A."/>
            <person name="Mondo S."/>
            <person name="Riley R."/>
            <person name="Otillar R."/>
            <person name="Haridas S."/>
            <person name="Lipzen A."/>
            <person name="Grimwood J."/>
            <person name="Schmutz J."/>
            <person name="Clum A."/>
            <person name="Reid I.D."/>
            <person name="Moisan M.C."/>
            <person name="Butler G."/>
            <person name="Nguyen T.T.M."/>
            <person name="Dewar K."/>
            <person name="Conant G."/>
            <person name="Drula E."/>
            <person name="Henrissat B."/>
            <person name="Hansel C."/>
            <person name="Singer S."/>
            <person name="Hutchinson M.I."/>
            <person name="de Vries R.P."/>
            <person name="Natvig D.O."/>
            <person name="Powell A.J."/>
            <person name="Tsang A."/>
            <person name="Grigoriev I.V."/>
        </authorList>
    </citation>
    <scope>NUCLEOTIDE SEQUENCE [LARGE SCALE GENOMIC DNA]</scope>
    <source>
        <strain evidence="7 8">CBS 494.80</strain>
    </source>
</reference>
<evidence type="ECO:0000313" key="8">
    <source>
        <dbReference type="Proteomes" id="UP001595075"/>
    </source>
</evidence>
<evidence type="ECO:0000313" key="7">
    <source>
        <dbReference type="EMBL" id="KAL2067120.1"/>
    </source>
</evidence>
<evidence type="ECO:0000256" key="2">
    <source>
        <dbReference type="ARBA" id="ARBA00022771"/>
    </source>
</evidence>
<dbReference type="InterPro" id="IPR000571">
    <property type="entry name" value="Znf_CCCH"/>
</dbReference>
<feature type="zinc finger region" description="C3H1-type" evidence="4">
    <location>
        <begin position="150"/>
        <end position="178"/>
    </location>
</feature>
<feature type="compositionally biased region" description="Acidic residues" evidence="5">
    <location>
        <begin position="344"/>
        <end position="354"/>
    </location>
</feature>
<dbReference type="Gene3D" id="4.10.1000.10">
    <property type="entry name" value="Zinc finger, CCCH-type"/>
    <property type="match status" value="1"/>
</dbReference>
<feature type="compositionally biased region" description="Gly residues" evidence="5">
    <location>
        <begin position="357"/>
        <end position="376"/>
    </location>
</feature>
<feature type="region of interest" description="Disordered" evidence="5">
    <location>
        <begin position="325"/>
        <end position="376"/>
    </location>
</feature>
<evidence type="ECO:0000256" key="5">
    <source>
        <dbReference type="SAM" id="MobiDB-lite"/>
    </source>
</evidence>
<feature type="compositionally biased region" description="Low complexity" evidence="5">
    <location>
        <begin position="118"/>
        <end position="148"/>
    </location>
</feature>
<keyword evidence="2 4" id="KW-0863">Zinc-finger</keyword>
<dbReference type="SUPFAM" id="SSF90229">
    <property type="entry name" value="CCCH zinc finger"/>
    <property type="match status" value="1"/>
</dbReference>
<dbReference type="PROSITE" id="PS50103">
    <property type="entry name" value="ZF_C3H1"/>
    <property type="match status" value="1"/>
</dbReference>
<dbReference type="InterPro" id="IPR036855">
    <property type="entry name" value="Znf_CCCH_sf"/>
</dbReference>
<organism evidence="7 8">
    <name type="scientific">Oculimacula yallundae</name>
    <dbReference type="NCBI Taxonomy" id="86028"/>
    <lineage>
        <taxon>Eukaryota</taxon>
        <taxon>Fungi</taxon>
        <taxon>Dikarya</taxon>
        <taxon>Ascomycota</taxon>
        <taxon>Pezizomycotina</taxon>
        <taxon>Leotiomycetes</taxon>
        <taxon>Helotiales</taxon>
        <taxon>Ploettnerulaceae</taxon>
        <taxon>Oculimacula</taxon>
    </lineage>
</organism>
<keyword evidence="8" id="KW-1185">Reference proteome</keyword>
<evidence type="ECO:0000256" key="4">
    <source>
        <dbReference type="PROSITE-ProRule" id="PRU00723"/>
    </source>
</evidence>
<dbReference type="EMBL" id="JAZHXI010000010">
    <property type="protein sequence ID" value="KAL2067120.1"/>
    <property type="molecule type" value="Genomic_DNA"/>
</dbReference>
<evidence type="ECO:0000256" key="1">
    <source>
        <dbReference type="ARBA" id="ARBA00022723"/>
    </source>
</evidence>
<name>A0ABR4CBG9_9HELO</name>
<protein>
    <recommendedName>
        <fullName evidence="6">C3H1-type domain-containing protein</fullName>
    </recommendedName>
</protein>
<evidence type="ECO:0000259" key="6">
    <source>
        <dbReference type="PROSITE" id="PS50103"/>
    </source>
</evidence>
<feature type="compositionally biased region" description="Pro residues" evidence="5">
    <location>
        <begin position="107"/>
        <end position="117"/>
    </location>
</feature>
<feature type="compositionally biased region" description="Basic and acidic residues" evidence="5">
    <location>
        <begin position="334"/>
        <end position="343"/>
    </location>
</feature>
<gene>
    <name evidence="7" type="ORF">VTL71DRAFT_1544</name>
</gene>
<sequence>MHPPSLHTNQKGKPWPAYFLVRTTGEVVPLIAVDELPPGTDLIGVPRSLDLKDTIGMLNLGLQRSSGAFYQIVTAVDNGGVKGEEATTEISSSESERTLQSSTTPTSTPPSTPPKPAPTQASRTQAPSTSPTTNNNSSHANSTQTPTYPSSQTQLCRHWCHHGICKWGQQCRYRHIMPMSTSGLSEIGLSDWPVWFRRMNPGYFAAENVHGNGNANANAGRIVGSGGGARGRRGARTSISTSGGNGGACCGVLHGPGSCPGGAGAGIARERGERIRVRGERPVGIPRERVLKSEELGEQIIARLRGMSKEYVAKDKVSEKAAERLNSSSLVERAAARETRKWEESDEEGEDSEGETVVGGGEKNGGGGGQGKLVDV</sequence>
<dbReference type="Proteomes" id="UP001595075">
    <property type="component" value="Unassembled WGS sequence"/>
</dbReference>
<keyword evidence="3 4" id="KW-0862">Zinc</keyword>
<feature type="region of interest" description="Disordered" evidence="5">
    <location>
        <begin position="83"/>
        <end position="148"/>
    </location>
</feature>
<accession>A0ABR4CBG9</accession>
<feature type="domain" description="C3H1-type" evidence="6">
    <location>
        <begin position="150"/>
        <end position="178"/>
    </location>
</feature>
<keyword evidence="1 4" id="KW-0479">Metal-binding</keyword>
<proteinExistence type="predicted"/>
<evidence type="ECO:0000256" key="3">
    <source>
        <dbReference type="ARBA" id="ARBA00022833"/>
    </source>
</evidence>
<feature type="compositionally biased region" description="Low complexity" evidence="5">
    <location>
        <begin position="88"/>
        <end position="106"/>
    </location>
</feature>